<dbReference type="AlphaFoldDB" id="H3KDN5"/>
<reference evidence="2 3" key="1">
    <citation type="submission" date="2011-11" db="EMBL/GenBank/DDBJ databases">
        <authorList>
            <person name="Weinstock G."/>
            <person name="Sodergren E."/>
            <person name="Clifton S."/>
            <person name="Fulton L."/>
            <person name="Fulton B."/>
            <person name="Courtney L."/>
            <person name="Fronick C."/>
            <person name="Harrison M."/>
            <person name="Strong C."/>
            <person name="Farmer C."/>
            <person name="Delahaunty K."/>
            <person name="Markovic C."/>
            <person name="Hall O."/>
            <person name="Minx P."/>
            <person name="Tomlinson C."/>
            <person name="Mitreva M."/>
            <person name="Hou S."/>
            <person name="Chen J."/>
            <person name="Wollam A."/>
            <person name="Pepin K.H."/>
            <person name="Johnson M."/>
            <person name="Bhonagiri V."/>
            <person name="Zhang X."/>
            <person name="Suruliraj S."/>
            <person name="Warren W."/>
            <person name="Chinwalla A."/>
            <person name="Mardis E.R."/>
            <person name="Wilson R.K."/>
        </authorList>
    </citation>
    <scope>NUCLEOTIDE SEQUENCE [LARGE SCALE GENOMIC DNA]</scope>
    <source>
        <strain evidence="2 3">YIT 11816</strain>
    </source>
</reference>
<keyword evidence="3" id="KW-1185">Reference proteome</keyword>
<accession>H3KDN5</accession>
<dbReference type="HOGENOM" id="CLU_3104656_0_0_4"/>
<evidence type="ECO:0000313" key="3">
    <source>
        <dbReference type="Proteomes" id="UP000004956"/>
    </source>
</evidence>
<evidence type="ECO:0000256" key="1">
    <source>
        <dbReference type="SAM" id="MobiDB-lite"/>
    </source>
</evidence>
<evidence type="ECO:0000313" key="2">
    <source>
        <dbReference type="EMBL" id="EHY31773.1"/>
    </source>
</evidence>
<feature type="region of interest" description="Disordered" evidence="1">
    <location>
        <begin position="1"/>
        <end position="20"/>
    </location>
</feature>
<dbReference type="EMBL" id="AFBQ01000117">
    <property type="protein sequence ID" value="EHY31773.1"/>
    <property type="molecule type" value="Genomic_DNA"/>
</dbReference>
<gene>
    <name evidence="2" type="ORF">HMPREF9440_00846</name>
</gene>
<sequence>MFVLEMPAKGKNPGPDVQSSGVEVSVRVCGSPAQSAHTVFAVFSEASRGET</sequence>
<dbReference type="Proteomes" id="UP000004956">
    <property type="component" value="Unassembled WGS sequence"/>
</dbReference>
<protein>
    <submittedName>
        <fullName evidence="2">Uncharacterized protein</fullName>
    </submittedName>
</protein>
<organism evidence="2 3">
    <name type="scientific">Sutterella parvirubra YIT 11816</name>
    <dbReference type="NCBI Taxonomy" id="762967"/>
    <lineage>
        <taxon>Bacteria</taxon>
        <taxon>Pseudomonadati</taxon>
        <taxon>Pseudomonadota</taxon>
        <taxon>Betaproteobacteria</taxon>
        <taxon>Burkholderiales</taxon>
        <taxon>Sutterellaceae</taxon>
        <taxon>Sutterella</taxon>
    </lineage>
</organism>
<comment type="caution">
    <text evidence="2">The sequence shown here is derived from an EMBL/GenBank/DDBJ whole genome shotgun (WGS) entry which is preliminary data.</text>
</comment>
<proteinExistence type="predicted"/>
<name>H3KDN5_9BURK</name>